<dbReference type="Gene3D" id="3.10.50.40">
    <property type="match status" value="1"/>
</dbReference>
<dbReference type="EC" id="5.2.1.8" evidence="2"/>
<dbReference type="InterPro" id="IPR000297">
    <property type="entry name" value="PPIase_PpiC"/>
</dbReference>
<accession>A0A1I1UV67</accession>
<evidence type="ECO:0000256" key="4">
    <source>
        <dbReference type="ARBA" id="ARBA00023110"/>
    </source>
</evidence>
<dbReference type="InterPro" id="IPR027304">
    <property type="entry name" value="Trigger_fact/SurA_dom_sf"/>
</dbReference>
<dbReference type="RefSeq" id="WP_090083103.1">
    <property type="nucleotide sequence ID" value="NZ_FOMR01000003.1"/>
</dbReference>
<comment type="catalytic activity">
    <reaction evidence="1">
        <text>[protein]-peptidylproline (omega=180) = [protein]-peptidylproline (omega=0)</text>
        <dbReference type="Rhea" id="RHEA:16237"/>
        <dbReference type="Rhea" id="RHEA-COMP:10747"/>
        <dbReference type="Rhea" id="RHEA-COMP:10748"/>
        <dbReference type="ChEBI" id="CHEBI:83833"/>
        <dbReference type="ChEBI" id="CHEBI:83834"/>
        <dbReference type="EC" id="5.2.1.8"/>
    </reaction>
</comment>
<dbReference type="InterPro" id="IPR050245">
    <property type="entry name" value="PrsA_foldase"/>
</dbReference>
<sequence>MNRNLLLAFVAILLITNIMTLIFWRQGDMVSLDENDTKINQKDPVAAVGDQAISYEEWTASLRANYGKKQLEKLINQRAVEQLAAKNNITIDEKVIERELALLRTMQGVMTEEEANQKEQEWRRAIIYRYQLQALLTDDVDIPDEKVRTHYEEFQDQYNVQATTQISHIVVEDTETAEKVHEELENGASFDLLAREYSIDEATKSDGGYFEFLVNSSQFWPEGYLDKTKEMDERTYSEPFRVNQGVAIIYLHQKLPAIMFEYDEIKPYITQELAMDELGNELSADPLWNELNIDWIYKKE</sequence>
<evidence type="ECO:0000313" key="8">
    <source>
        <dbReference type="EMBL" id="SFD73568.1"/>
    </source>
</evidence>
<dbReference type="Proteomes" id="UP000199474">
    <property type="component" value="Unassembled WGS sequence"/>
</dbReference>
<dbReference type="PANTHER" id="PTHR47245:SF1">
    <property type="entry name" value="FOLDASE PROTEIN PRSA"/>
    <property type="match status" value="1"/>
</dbReference>
<dbReference type="PROSITE" id="PS50198">
    <property type="entry name" value="PPIC_PPIASE_2"/>
    <property type="match status" value="1"/>
</dbReference>
<dbReference type="EMBL" id="FOMR01000003">
    <property type="protein sequence ID" value="SFD73568.1"/>
    <property type="molecule type" value="Genomic_DNA"/>
</dbReference>
<name>A0A1I1UV67_9BACI</name>
<evidence type="ECO:0000313" key="9">
    <source>
        <dbReference type="Proteomes" id="UP000199474"/>
    </source>
</evidence>
<dbReference type="InterPro" id="IPR046357">
    <property type="entry name" value="PPIase_dom_sf"/>
</dbReference>
<dbReference type="AlphaFoldDB" id="A0A1I1UV67"/>
<keyword evidence="5 6" id="KW-0413">Isomerase</keyword>
<keyword evidence="4 6" id="KW-0697">Rotamase</keyword>
<dbReference type="Gene3D" id="1.10.4030.10">
    <property type="entry name" value="Porin chaperone SurA, peptide-binding domain"/>
    <property type="match status" value="1"/>
</dbReference>
<dbReference type="GO" id="GO:0003755">
    <property type="term" value="F:peptidyl-prolyl cis-trans isomerase activity"/>
    <property type="evidence" value="ECO:0007669"/>
    <property type="project" value="UniProtKB-KW"/>
</dbReference>
<evidence type="ECO:0000256" key="1">
    <source>
        <dbReference type="ARBA" id="ARBA00000971"/>
    </source>
</evidence>
<dbReference type="Pfam" id="PF13145">
    <property type="entry name" value="Rotamase_2"/>
    <property type="match status" value="1"/>
</dbReference>
<proteinExistence type="predicted"/>
<evidence type="ECO:0000256" key="3">
    <source>
        <dbReference type="ARBA" id="ARBA00022729"/>
    </source>
</evidence>
<dbReference type="STRING" id="640948.SAMN05216238_103348"/>
<feature type="domain" description="PpiC" evidence="7">
    <location>
        <begin position="161"/>
        <end position="253"/>
    </location>
</feature>
<evidence type="ECO:0000256" key="6">
    <source>
        <dbReference type="PROSITE-ProRule" id="PRU00278"/>
    </source>
</evidence>
<dbReference type="SUPFAM" id="SSF109998">
    <property type="entry name" value="Triger factor/SurA peptide-binding domain-like"/>
    <property type="match status" value="1"/>
</dbReference>
<keyword evidence="9" id="KW-1185">Reference proteome</keyword>
<gene>
    <name evidence="8" type="ORF">SAMN05216238_103348</name>
</gene>
<dbReference type="SUPFAM" id="SSF54534">
    <property type="entry name" value="FKBP-like"/>
    <property type="match status" value="1"/>
</dbReference>
<evidence type="ECO:0000256" key="2">
    <source>
        <dbReference type="ARBA" id="ARBA00013194"/>
    </source>
</evidence>
<evidence type="ECO:0000256" key="5">
    <source>
        <dbReference type="ARBA" id="ARBA00023235"/>
    </source>
</evidence>
<organism evidence="8 9">
    <name type="scientific">Lentibacillus persicus</name>
    <dbReference type="NCBI Taxonomy" id="640948"/>
    <lineage>
        <taxon>Bacteria</taxon>
        <taxon>Bacillati</taxon>
        <taxon>Bacillota</taxon>
        <taxon>Bacilli</taxon>
        <taxon>Bacillales</taxon>
        <taxon>Bacillaceae</taxon>
        <taxon>Lentibacillus</taxon>
    </lineage>
</organism>
<dbReference type="PANTHER" id="PTHR47245">
    <property type="entry name" value="PEPTIDYLPROLYL ISOMERASE"/>
    <property type="match status" value="1"/>
</dbReference>
<protein>
    <recommendedName>
        <fullName evidence="2">peptidylprolyl isomerase</fullName>
        <ecNumber evidence="2">5.2.1.8</ecNumber>
    </recommendedName>
</protein>
<evidence type="ECO:0000259" key="7">
    <source>
        <dbReference type="PROSITE" id="PS50198"/>
    </source>
</evidence>
<keyword evidence="3" id="KW-0732">Signal</keyword>
<dbReference type="OrthoDB" id="2677468at2"/>
<reference evidence="9" key="1">
    <citation type="submission" date="2016-10" db="EMBL/GenBank/DDBJ databases">
        <authorList>
            <person name="Varghese N."/>
            <person name="Submissions S."/>
        </authorList>
    </citation>
    <scope>NUCLEOTIDE SEQUENCE [LARGE SCALE GENOMIC DNA]</scope>
    <source>
        <strain evidence="9">DSM 22530</strain>
    </source>
</reference>